<accession>A0A8T0PLI8</accession>
<sequence>MLKALLLRRAIFFSGELGAQRRHGRAGGRRLASMARGGGTGERRRARPQRAGAVARRAQRAEPRRRMRAAVAVPTLSSGGGRSGATCGTGGRWGRKRQRRWGARAAWDGGGGREGARK</sequence>
<organism evidence="2 3">
    <name type="scientific">Panicum virgatum</name>
    <name type="common">Blackwell switchgrass</name>
    <dbReference type="NCBI Taxonomy" id="38727"/>
    <lineage>
        <taxon>Eukaryota</taxon>
        <taxon>Viridiplantae</taxon>
        <taxon>Streptophyta</taxon>
        <taxon>Embryophyta</taxon>
        <taxon>Tracheophyta</taxon>
        <taxon>Spermatophyta</taxon>
        <taxon>Magnoliopsida</taxon>
        <taxon>Liliopsida</taxon>
        <taxon>Poales</taxon>
        <taxon>Poaceae</taxon>
        <taxon>PACMAD clade</taxon>
        <taxon>Panicoideae</taxon>
        <taxon>Panicodae</taxon>
        <taxon>Paniceae</taxon>
        <taxon>Panicinae</taxon>
        <taxon>Panicum</taxon>
        <taxon>Panicum sect. Hiantes</taxon>
    </lineage>
</organism>
<feature type="compositionally biased region" description="Gly residues" evidence="1">
    <location>
        <begin position="78"/>
        <end position="92"/>
    </location>
</feature>
<feature type="compositionally biased region" description="Basic residues" evidence="1">
    <location>
        <begin position="93"/>
        <end position="102"/>
    </location>
</feature>
<feature type="compositionally biased region" description="Gly residues" evidence="1">
    <location>
        <begin position="108"/>
        <end position="118"/>
    </location>
</feature>
<dbReference type="Proteomes" id="UP000823388">
    <property type="component" value="Chromosome 8K"/>
</dbReference>
<name>A0A8T0PLI8_PANVG</name>
<comment type="caution">
    <text evidence="2">The sequence shown here is derived from an EMBL/GenBank/DDBJ whole genome shotgun (WGS) entry which is preliminary data.</text>
</comment>
<evidence type="ECO:0000313" key="2">
    <source>
        <dbReference type="EMBL" id="KAG2561975.1"/>
    </source>
</evidence>
<keyword evidence="3" id="KW-1185">Reference proteome</keyword>
<dbReference type="AlphaFoldDB" id="A0A8T0PLI8"/>
<gene>
    <name evidence="2" type="ORF">PVAP13_8KG204602</name>
</gene>
<evidence type="ECO:0000256" key="1">
    <source>
        <dbReference type="SAM" id="MobiDB-lite"/>
    </source>
</evidence>
<dbReference type="EMBL" id="CM029051">
    <property type="protein sequence ID" value="KAG2561975.1"/>
    <property type="molecule type" value="Genomic_DNA"/>
</dbReference>
<reference evidence="2" key="1">
    <citation type="submission" date="2020-05" db="EMBL/GenBank/DDBJ databases">
        <title>WGS assembly of Panicum virgatum.</title>
        <authorList>
            <person name="Lovell J.T."/>
            <person name="Jenkins J."/>
            <person name="Shu S."/>
            <person name="Juenger T.E."/>
            <person name="Schmutz J."/>
        </authorList>
    </citation>
    <scope>NUCLEOTIDE SEQUENCE</scope>
    <source>
        <strain evidence="2">AP13</strain>
    </source>
</reference>
<feature type="region of interest" description="Disordered" evidence="1">
    <location>
        <begin position="19"/>
        <end position="118"/>
    </location>
</feature>
<protein>
    <submittedName>
        <fullName evidence="2">Uncharacterized protein</fullName>
    </submittedName>
</protein>
<proteinExistence type="predicted"/>
<evidence type="ECO:0000313" key="3">
    <source>
        <dbReference type="Proteomes" id="UP000823388"/>
    </source>
</evidence>